<reference evidence="1" key="1">
    <citation type="submission" date="2020-03" db="EMBL/GenBank/DDBJ databases">
        <title>The deep terrestrial virosphere.</title>
        <authorList>
            <person name="Holmfeldt K."/>
            <person name="Nilsson E."/>
            <person name="Simone D."/>
            <person name="Lopez-Fernandez M."/>
            <person name="Wu X."/>
            <person name="de Brujin I."/>
            <person name="Lundin D."/>
            <person name="Andersson A."/>
            <person name="Bertilsson S."/>
            <person name="Dopson M."/>
        </authorList>
    </citation>
    <scope>NUCLEOTIDE SEQUENCE</scope>
    <source>
        <strain evidence="1">TM448A00520</strain>
    </source>
</reference>
<accession>A0A6H1ZGZ2</accession>
<dbReference type="AlphaFoldDB" id="A0A6H1ZGZ2"/>
<proteinExistence type="predicted"/>
<gene>
    <name evidence="1" type="ORF">TM448A00520_0038</name>
</gene>
<evidence type="ECO:0000313" key="1">
    <source>
        <dbReference type="EMBL" id="QJA46729.1"/>
    </source>
</evidence>
<protein>
    <submittedName>
        <fullName evidence="1">Uncharacterized protein</fullName>
    </submittedName>
</protein>
<organism evidence="1">
    <name type="scientific">viral metagenome</name>
    <dbReference type="NCBI Taxonomy" id="1070528"/>
    <lineage>
        <taxon>unclassified sequences</taxon>
        <taxon>metagenomes</taxon>
        <taxon>organismal metagenomes</taxon>
    </lineage>
</organism>
<dbReference type="EMBL" id="MT144019">
    <property type="protein sequence ID" value="QJA46729.1"/>
    <property type="molecule type" value="Genomic_DNA"/>
</dbReference>
<sequence length="55" mass="6378">MTIEEAEAEYNRLLSKQSTPSELATGLEELRRRKDKINISYYPLCDNDNGDEPYP</sequence>
<name>A0A6H1ZGZ2_9ZZZZ</name>